<dbReference type="PANTHER" id="PTHR23326">
    <property type="entry name" value="CCR4 NOT-RELATED"/>
    <property type="match status" value="1"/>
</dbReference>
<evidence type="ECO:0000313" key="6">
    <source>
        <dbReference type="EMBL" id="SVP93239.1"/>
    </source>
</evidence>
<evidence type="ECO:0000313" key="5">
    <source>
        <dbReference type="EMBL" id="SVP92435.1"/>
    </source>
</evidence>
<comment type="similarity">
    <text evidence="1">Belongs to the CNOT2/3/5 family.</text>
</comment>
<evidence type="ECO:0000256" key="3">
    <source>
        <dbReference type="ARBA" id="ARBA00023163"/>
    </source>
</evidence>
<keyword evidence="3" id="KW-0804">Transcription</keyword>
<dbReference type="EMBL" id="UIVT01000003">
    <property type="protein sequence ID" value="SVP93239.1"/>
    <property type="molecule type" value="Genomic_DNA"/>
</dbReference>
<evidence type="ECO:0000259" key="4">
    <source>
        <dbReference type="Pfam" id="PF04153"/>
    </source>
</evidence>
<dbReference type="AlphaFoldDB" id="A0A3B0MS08"/>
<dbReference type="Gene3D" id="2.30.30.1020">
    <property type="entry name" value="CCR4-NOT complex subunit 2/3/5, C-terminal domain"/>
    <property type="match status" value="1"/>
</dbReference>
<sequence length="181" mass="21526">MYKMNKNVNFERRNPRGAKYFTIGNSLKKISEQRNSALKARLESKASRLKTILELGALRCVFEPRKPYTPVNPWKSPPSLPQRPLTNYATPAFYLRLREDTLFFIFYYLPNTIQQKLAAKELRRLSWRFHKKYLAWFQRAEAPTKITETFEQGTFVYFDPEGSILHLNHTYTIFFAQLMIF</sequence>
<dbReference type="Pfam" id="PF04153">
    <property type="entry name" value="NOT2_3_5_C"/>
    <property type="match status" value="1"/>
</dbReference>
<dbReference type="InterPro" id="IPR038635">
    <property type="entry name" value="CCR4-NOT_su2/3/5_C_sf"/>
</dbReference>
<evidence type="ECO:0000256" key="2">
    <source>
        <dbReference type="ARBA" id="ARBA00023015"/>
    </source>
</evidence>
<organism evidence="5">
    <name type="scientific">Theileria annulata</name>
    <dbReference type="NCBI Taxonomy" id="5874"/>
    <lineage>
        <taxon>Eukaryota</taxon>
        <taxon>Sar</taxon>
        <taxon>Alveolata</taxon>
        <taxon>Apicomplexa</taxon>
        <taxon>Aconoidasida</taxon>
        <taxon>Piroplasmida</taxon>
        <taxon>Theileriidae</taxon>
        <taxon>Theileria</taxon>
    </lineage>
</organism>
<proteinExistence type="inferred from homology"/>
<dbReference type="EMBL" id="UIVS01000003">
    <property type="protein sequence ID" value="SVP92435.1"/>
    <property type="molecule type" value="Genomic_DNA"/>
</dbReference>
<feature type="domain" description="NOT2/NOT3/NOT5 C-terminal" evidence="4">
    <location>
        <begin position="66"/>
        <end position="159"/>
    </location>
</feature>
<keyword evidence="2" id="KW-0805">Transcription regulation</keyword>
<name>A0A3B0MS08_THEAN</name>
<evidence type="ECO:0000256" key="1">
    <source>
        <dbReference type="ARBA" id="ARBA00007682"/>
    </source>
</evidence>
<dbReference type="InterPro" id="IPR040168">
    <property type="entry name" value="Not2/3/5"/>
</dbReference>
<protein>
    <submittedName>
        <fullName evidence="5">NOT2 / NOT3 / NOT5 family, putative</fullName>
    </submittedName>
</protein>
<dbReference type="GO" id="GO:0030015">
    <property type="term" value="C:CCR4-NOT core complex"/>
    <property type="evidence" value="ECO:0007669"/>
    <property type="project" value="InterPro"/>
</dbReference>
<accession>A0A3B0MS08</accession>
<reference evidence="5" key="1">
    <citation type="submission" date="2018-07" db="EMBL/GenBank/DDBJ databases">
        <authorList>
            <person name="Quirk P.G."/>
            <person name="Krulwich T.A."/>
        </authorList>
    </citation>
    <scope>NUCLEOTIDE SEQUENCE</scope>
    <source>
        <strain evidence="5">Anand</strain>
    </source>
</reference>
<dbReference type="InterPro" id="IPR007282">
    <property type="entry name" value="NOT2/3/5_C"/>
</dbReference>
<dbReference type="GO" id="GO:0006355">
    <property type="term" value="P:regulation of DNA-templated transcription"/>
    <property type="evidence" value="ECO:0007669"/>
    <property type="project" value="InterPro"/>
</dbReference>
<dbReference type="VEuPathDB" id="PiroplasmaDB:TA03190"/>
<gene>
    <name evidence="6" type="ORF">TAT_000222700</name>
    <name evidence="5" type="ORF">TAV_000222800</name>
</gene>